<comment type="caution">
    <text evidence="7">The sequence shown here is derived from an EMBL/GenBank/DDBJ whole genome shotgun (WGS) entry which is preliminary data.</text>
</comment>
<feature type="transmembrane region" description="Helical" evidence="5">
    <location>
        <begin position="60"/>
        <end position="80"/>
    </location>
</feature>
<sequence length="247" mass="28607">MVDFFIITIILVEGWWIYFAYQVDQQIHSAGFVLLEILTVCCLILGFLSLAEVIKFRFTFLLPSIPIFSYIIVKGIYAILDVTYEKNKLRNEIAKASKTSSSKSFEKVGDIYFLKSDFENAIMWYRKAKSIKETPEIIEKIDRTRKEILLKQKKLWICPECSITNSSKDQQCRSCGALKPSLRAVKKELSQASKIMKRDIFFLTVMVFVVSFLIWFIKNSGILMSIIVFCILFVPFAIYLLVKFFSG</sequence>
<dbReference type="PROSITE" id="PS50199">
    <property type="entry name" value="ZF_RANBP2_2"/>
    <property type="match status" value="1"/>
</dbReference>
<evidence type="ECO:0000256" key="4">
    <source>
        <dbReference type="PROSITE-ProRule" id="PRU00339"/>
    </source>
</evidence>
<dbReference type="Gene3D" id="4.10.1060.10">
    <property type="entry name" value="Zinc finger, RanBP2-type"/>
    <property type="match status" value="1"/>
</dbReference>
<keyword evidence="5" id="KW-0812">Transmembrane</keyword>
<reference evidence="7" key="1">
    <citation type="submission" date="2017-02" db="EMBL/GenBank/DDBJ databases">
        <title>Delving into the versatile metabolic prowess of the omnipresent phylum Bacteroidetes.</title>
        <authorList>
            <person name="Nobu M.K."/>
            <person name="Mei R."/>
            <person name="Narihiro T."/>
            <person name="Kuroda K."/>
            <person name="Liu W.-T."/>
        </authorList>
    </citation>
    <scope>NUCLEOTIDE SEQUENCE</scope>
    <source>
        <strain evidence="7">ADurb.Bin131</strain>
    </source>
</reference>
<protein>
    <recommendedName>
        <fullName evidence="6">RanBP2-type domain-containing protein</fullName>
    </recommendedName>
</protein>
<keyword evidence="3" id="KW-0862">Zinc</keyword>
<evidence type="ECO:0000256" key="3">
    <source>
        <dbReference type="ARBA" id="ARBA00022833"/>
    </source>
</evidence>
<dbReference type="PROSITE" id="PS01358">
    <property type="entry name" value="ZF_RANBP2_1"/>
    <property type="match status" value="1"/>
</dbReference>
<dbReference type="EMBL" id="MWDQ01000141">
    <property type="protein sequence ID" value="OQB72087.1"/>
    <property type="molecule type" value="Genomic_DNA"/>
</dbReference>
<accession>A0A1V6C594</accession>
<dbReference type="InterPro" id="IPR019734">
    <property type="entry name" value="TPR_rpt"/>
</dbReference>
<evidence type="ECO:0000313" key="7">
    <source>
        <dbReference type="EMBL" id="OQB72087.1"/>
    </source>
</evidence>
<feature type="repeat" description="TPR" evidence="4">
    <location>
        <begin position="102"/>
        <end position="135"/>
    </location>
</feature>
<dbReference type="InterPro" id="IPR011990">
    <property type="entry name" value="TPR-like_helical_dom_sf"/>
</dbReference>
<dbReference type="PROSITE" id="PS50005">
    <property type="entry name" value="TPR"/>
    <property type="match status" value="1"/>
</dbReference>
<keyword evidence="5" id="KW-1133">Transmembrane helix</keyword>
<keyword evidence="5" id="KW-0472">Membrane</keyword>
<keyword evidence="4" id="KW-0802">TPR repeat</keyword>
<dbReference type="InterPro" id="IPR001876">
    <property type="entry name" value="Znf_RanBP2"/>
</dbReference>
<evidence type="ECO:0000256" key="2">
    <source>
        <dbReference type="ARBA" id="ARBA00022771"/>
    </source>
</evidence>
<name>A0A1V6C594_UNCT6</name>
<dbReference type="Proteomes" id="UP000485562">
    <property type="component" value="Unassembled WGS sequence"/>
</dbReference>
<feature type="transmembrane region" description="Helical" evidence="5">
    <location>
        <begin position="200"/>
        <end position="217"/>
    </location>
</feature>
<evidence type="ECO:0000256" key="5">
    <source>
        <dbReference type="SAM" id="Phobius"/>
    </source>
</evidence>
<feature type="transmembrane region" description="Helical" evidence="5">
    <location>
        <begin position="33"/>
        <end position="54"/>
    </location>
</feature>
<feature type="transmembrane region" description="Helical" evidence="5">
    <location>
        <begin position="6"/>
        <end position="21"/>
    </location>
</feature>
<feature type="transmembrane region" description="Helical" evidence="5">
    <location>
        <begin position="223"/>
        <end position="242"/>
    </location>
</feature>
<keyword evidence="2" id="KW-0863">Zinc-finger</keyword>
<gene>
    <name evidence="7" type="ORF">BWX89_01474</name>
</gene>
<dbReference type="Gene3D" id="1.25.40.10">
    <property type="entry name" value="Tetratricopeptide repeat domain"/>
    <property type="match status" value="1"/>
</dbReference>
<proteinExistence type="predicted"/>
<dbReference type="GO" id="GO:0008270">
    <property type="term" value="F:zinc ion binding"/>
    <property type="evidence" value="ECO:0007669"/>
    <property type="project" value="UniProtKB-KW"/>
</dbReference>
<organism evidence="7">
    <name type="scientific">candidate division TA06 bacterium ADurb.Bin131</name>
    <dbReference type="NCBI Taxonomy" id="1852827"/>
    <lineage>
        <taxon>Bacteria</taxon>
        <taxon>Bacteria division TA06</taxon>
    </lineage>
</organism>
<keyword evidence="1" id="KW-0479">Metal-binding</keyword>
<evidence type="ECO:0000259" key="6">
    <source>
        <dbReference type="PROSITE" id="PS50199"/>
    </source>
</evidence>
<feature type="domain" description="RanBP2-type" evidence="6">
    <location>
        <begin position="152"/>
        <end position="181"/>
    </location>
</feature>
<dbReference type="AlphaFoldDB" id="A0A1V6C594"/>
<evidence type="ECO:0000256" key="1">
    <source>
        <dbReference type="ARBA" id="ARBA00022723"/>
    </source>
</evidence>